<gene>
    <name evidence="6" type="ORF">ACFFGE_13645</name>
</gene>
<keyword evidence="5" id="KW-1003">Cell membrane</keyword>
<keyword evidence="7" id="KW-1185">Reference proteome</keyword>
<dbReference type="Pfam" id="PF01925">
    <property type="entry name" value="TauE"/>
    <property type="match status" value="1"/>
</dbReference>
<evidence type="ECO:0000256" key="2">
    <source>
        <dbReference type="ARBA" id="ARBA00022692"/>
    </source>
</evidence>
<dbReference type="EMBL" id="JBHLSW010000015">
    <property type="protein sequence ID" value="MFC0634919.1"/>
    <property type="molecule type" value="Genomic_DNA"/>
</dbReference>
<proteinExistence type="inferred from homology"/>
<feature type="transmembrane region" description="Helical" evidence="5">
    <location>
        <begin position="221"/>
        <end position="240"/>
    </location>
</feature>
<sequence>MSAQILDLVTLAAALLGAGVLAGLVAGLFGVGGGTVIVPALFYAFDVLGLGGEANLHVAVGSSLAIIIATSWRSLRAHRSHGAVDEAVLRTWTPWVAVGGALGAALAGVASQAALGLVYGVSLTVVAIQMGLLPERLTLAKDLPHGWRRGTLGTGIGALSAMMGVGGGSLGGMLMTLCGRPIHQAVATASGFGLAIGVPAAIGFVLAGWSVEGRPPLSLGYVNLPAVILMGVVTTAVAPFGARLAHRLPKRALRRAFAAFLALTALSVALKAL</sequence>
<dbReference type="PANTHER" id="PTHR43483">
    <property type="entry name" value="MEMBRANE TRANSPORTER PROTEIN HI_0806-RELATED"/>
    <property type="match status" value="1"/>
</dbReference>
<evidence type="ECO:0000313" key="6">
    <source>
        <dbReference type="EMBL" id="MFC0634919.1"/>
    </source>
</evidence>
<organism evidence="6 7">
    <name type="scientific">Brevundimonas balnearis</name>
    <dbReference type="NCBI Taxonomy" id="1572858"/>
    <lineage>
        <taxon>Bacteria</taxon>
        <taxon>Pseudomonadati</taxon>
        <taxon>Pseudomonadota</taxon>
        <taxon>Alphaproteobacteria</taxon>
        <taxon>Caulobacterales</taxon>
        <taxon>Caulobacteraceae</taxon>
        <taxon>Brevundimonas</taxon>
    </lineage>
</organism>
<comment type="subcellular location">
    <subcellularLocation>
        <location evidence="5">Cell membrane</location>
        <topology evidence="5">Multi-pass membrane protein</topology>
    </subcellularLocation>
    <subcellularLocation>
        <location evidence="1">Membrane</location>
        <topology evidence="1">Multi-pass membrane protein</topology>
    </subcellularLocation>
</comment>
<feature type="transmembrane region" description="Helical" evidence="5">
    <location>
        <begin position="252"/>
        <end position="270"/>
    </location>
</feature>
<dbReference type="PANTHER" id="PTHR43483:SF3">
    <property type="entry name" value="MEMBRANE TRANSPORTER PROTEIN HI_0806-RELATED"/>
    <property type="match status" value="1"/>
</dbReference>
<evidence type="ECO:0000256" key="4">
    <source>
        <dbReference type="ARBA" id="ARBA00023136"/>
    </source>
</evidence>
<dbReference type="RefSeq" id="WP_376837007.1">
    <property type="nucleotide sequence ID" value="NZ_JBHLSW010000015.1"/>
</dbReference>
<comment type="similarity">
    <text evidence="5">Belongs to the 4-toluene sulfonate uptake permease (TSUP) (TC 2.A.102) family.</text>
</comment>
<accession>A0ABV6R5L9</accession>
<keyword evidence="2 5" id="KW-0812">Transmembrane</keyword>
<keyword evidence="4 5" id="KW-0472">Membrane</keyword>
<feature type="transmembrane region" description="Helical" evidence="5">
    <location>
        <begin position="117"/>
        <end position="134"/>
    </location>
</feature>
<evidence type="ECO:0000256" key="1">
    <source>
        <dbReference type="ARBA" id="ARBA00004141"/>
    </source>
</evidence>
<name>A0ABV6R5L9_9CAUL</name>
<reference evidence="6 7" key="1">
    <citation type="submission" date="2024-09" db="EMBL/GenBank/DDBJ databases">
        <authorList>
            <person name="Sun Q."/>
            <person name="Mori K."/>
        </authorList>
    </citation>
    <scope>NUCLEOTIDE SEQUENCE [LARGE SCALE GENOMIC DNA]</scope>
    <source>
        <strain evidence="6 7">NCAIM B.02621</strain>
    </source>
</reference>
<evidence type="ECO:0000256" key="5">
    <source>
        <dbReference type="RuleBase" id="RU363041"/>
    </source>
</evidence>
<feature type="transmembrane region" description="Helical" evidence="5">
    <location>
        <begin position="12"/>
        <end position="42"/>
    </location>
</feature>
<feature type="transmembrane region" description="Helical" evidence="5">
    <location>
        <begin position="92"/>
        <end position="110"/>
    </location>
</feature>
<dbReference type="Proteomes" id="UP001589906">
    <property type="component" value="Unassembled WGS sequence"/>
</dbReference>
<comment type="caution">
    <text evidence="6">The sequence shown here is derived from an EMBL/GenBank/DDBJ whole genome shotgun (WGS) entry which is preliminary data.</text>
</comment>
<evidence type="ECO:0000256" key="3">
    <source>
        <dbReference type="ARBA" id="ARBA00022989"/>
    </source>
</evidence>
<keyword evidence="3 5" id="KW-1133">Transmembrane helix</keyword>
<feature type="transmembrane region" description="Helical" evidence="5">
    <location>
        <begin position="54"/>
        <end position="72"/>
    </location>
</feature>
<evidence type="ECO:0000313" key="7">
    <source>
        <dbReference type="Proteomes" id="UP001589906"/>
    </source>
</evidence>
<protein>
    <recommendedName>
        <fullName evidence="5">Probable membrane transporter protein</fullName>
    </recommendedName>
</protein>
<feature type="transmembrane region" description="Helical" evidence="5">
    <location>
        <begin position="154"/>
        <end position="178"/>
    </location>
</feature>
<dbReference type="InterPro" id="IPR002781">
    <property type="entry name" value="TM_pro_TauE-like"/>
</dbReference>
<feature type="transmembrane region" description="Helical" evidence="5">
    <location>
        <begin position="185"/>
        <end position="209"/>
    </location>
</feature>